<dbReference type="AlphaFoldDB" id="A0A0V0GLS7"/>
<feature type="non-terminal residue" evidence="1">
    <location>
        <position position="1"/>
    </location>
</feature>
<name>A0A0V0GLS7_SOLCH</name>
<evidence type="ECO:0000313" key="1">
    <source>
        <dbReference type="EMBL" id="JAP08974.1"/>
    </source>
</evidence>
<sequence>ELSVLDVSEIYTRKVSSQPTLEIRAFVCASNFVCSHSKILVVFQSIYQPQTACSGKIIFSNLRSSTSL</sequence>
<dbReference type="EMBL" id="GEDG01035921">
    <property type="protein sequence ID" value="JAP08974.1"/>
    <property type="molecule type" value="Transcribed_RNA"/>
</dbReference>
<proteinExistence type="predicted"/>
<organism evidence="1">
    <name type="scientific">Solanum chacoense</name>
    <name type="common">Chaco potato</name>
    <dbReference type="NCBI Taxonomy" id="4108"/>
    <lineage>
        <taxon>Eukaryota</taxon>
        <taxon>Viridiplantae</taxon>
        <taxon>Streptophyta</taxon>
        <taxon>Embryophyta</taxon>
        <taxon>Tracheophyta</taxon>
        <taxon>Spermatophyta</taxon>
        <taxon>Magnoliopsida</taxon>
        <taxon>eudicotyledons</taxon>
        <taxon>Gunneridae</taxon>
        <taxon>Pentapetalae</taxon>
        <taxon>asterids</taxon>
        <taxon>lamiids</taxon>
        <taxon>Solanales</taxon>
        <taxon>Solanaceae</taxon>
        <taxon>Solanoideae</taxon>
        <taxon>Solaneae</taxon>
        <taxon>Solanum</taxon>
    </lineage>
</organism>
<protein>
    <submittedName>
        <fullName evidence="1">Putative ovule protein</fullName>
    </submittedName>
</protein>
<reference evidence="1" key="1">
    <citation type="submission" date="2015-12" db="EMBL/GenBank/DDBJ databases">
        <title>Gene expression during late stages of embryo sac development: a critical building block for successful pollen-pistil interactions.</title>
        <authorList>
            <person name="Liu Y."/>
            <person name="Joly V."/>
            <person name="Sabar M."/>
            <person name="Matton D.P."/>
        </authorList>
    </citation>
    <scope>NUCLEOTIDE SEQUENCE</scope>
</reference>
<accession>A0A0V0GLS7</accession>